<keyword evidence="1" id="KW-0812">Transmembrane</keyword>
<sequence>MMHMMNGYGTFWWMMVIFWVGLLILGIYLVTSYINGGGRKRTPMQILKERLAKGEISEAEYEQLKSALKRDERS</sequence>
<protein>
    <submittedName>
        <fullName evidence="3">SHOCT domain-containing protein</fullName>
    </submittedName>
</protein>
<evidence type="ECO:0000259" key="2">
    <source>
        <dbReference type="Pfam" id="PF09851"/>
    </source>
</evidence>
<organism evidence="3 4">
    <name type="scientific">Virgibacillus byunsanensis</name>
    <dbReference type="NCBI Taxonomy" id="570945"/>
    <lineage>
        <taxon>Bacteria</taxon>
        <taxon>Bacillati</taxon>
        <taxon>Bacillota</taxon>
        <taxon>Bacilli</taxon>
        <taxon>Bacillales</taxon>
        <taxon>Bacillaceae</taxon>
        <taxon>Virgibacillus</taxon>
    </lineage>
</organism>
<dbReference type="InterPro" id="IPR018649">
    <property type="entry name" value="SHOCT"/>
</dbReference>
<dbReference type="RefSeq" id="WP_390364129.1">
    <property type="nucleotide sequence ID" value="NZ_JBHTKJ010000065.1"/>
</dbReference>
<dbReference type="EMBL" id="JBHTKJ010000065">
    <property type="protein sequence ID" value="MFD1040240.1"/>
    <property type="molecule type" value="Genomic_DNA"/>
</dbReference>
<keyword evidence="1" id="KW-1133">Transmembrane helix</keyword>
<accession>A0ABW3LTM0</accession>
<evidence type="ECO:0000256" key="1">
    <source>
        <dbReference type="SAM" id="Phobius"/>
    </source>
</evidence>
<reference evidence="4" key="1">
    <citation type="journal article" date="2019" name="Int. J. Syst. Evol. Microbiol.">
        <title>The Global Catalogue of Microorganisms (GCM) 10K type strain sequencing project: providing services to taxonomists for standard genome sequencing and annotation.</title>
        <authorList>
            <consortium name="The Broad Institute Genomics Platform"/>
            <consortium name="The Broad Institute Genome Sequencing Center for Infectious Disease"/>
            <person name="Wu L."/>
            <person name="Ma J."/>
        </authorList>
    </citation>
    <scope>NUCLEOTIDE SEQUENCE [LARGE SCALE GENOMIC DNA]</scope>
    <source>
        <strain evidence="4">CCUG 56754</strain>
    </source>
</reference>
<comment type="caution">
    <text evidence="3">The sequence shown here is derived from an EMBL/GenBank/DDBJ whole genome shotgun (WGS) entry which is preliminary data.</text>
</comment>
<keyword evidence="4" id="KW-1185">Reference proteome</keyword>
<feature type="transmembrane region" description="Helical" evidence="1">
    <location>
        <begin position="12"/>
        <end position="34"/>
    </location>
</feature>
<evidence type="ECO:0000313" key="4">
    <source>
        <dbReference type="Proteomes" id="UP001597040"/>
    </source>
</evidence>
<proteinExistence type="predicted"/>
<dbReference type="Proteomes" id="UP001597040">
    <property type="component" value="Unassembled WGS sequence"/>
</dbReference>
<gene>
    <name evidence="3" type="ORF">ACFQ3N_17850</name>
</gene>
<name>A0ABW3LTM0_9BACI</name>
<evidence type="ECO:0000313" key="3">
    <source>
        <dbReference type="EMBL" id="MFD1040240.1"/>
    </source>
</evidence>
<dbReference type="Pfam" id="PF09851">
    <property type="entry name" value="SHOCT"/>
    <property type="match status" value="1"/>
</dbReference>
<keyword evidence="1" id="KW-0472">Membrane</keyword>
<feature type="domain" description="SHOCT" evidence="2">
    <location>
        <begin position="43"/>
        <end position="68"/>
    </location>
</feature>